<reference evidence="5" key="2">
    <citation type="submission" date="2022-03" db="EMBL/GenBank/DDBJ databases">
        <title>Draft title - Genomic analysis of global carrot germplasm unveils the trajectory of domestication and the origin of high carotenoid orange carrot.</title>
        <authorList>
            <person name="Iorizzo M."/>
            <person name="Ellison S."/>
            <person name="Senalik D."/>
            <person name="Macko-Podgorni A."/>
            <person name="Grzebelus D."/>
            <person name="Bostan H."/>
            <person name="Rolling W."/>
            <person name="Curaba J."/>
            <person name="Simon P."/>
        </authorList>
    </citation>
    <scope>NUCLEOTIDE SEQUENCE</scope>
    <source>
        <tissue evidence="5">Leaf</tissue>
    </source>
</reference>
<evidence type="ECO:0000313" key="6">
    <source>
        <dbReference type="Proteomes" id="UP000077755"/>
    </source>
</evidence>
<gene>
    <name evidence="5" type="ORF">DCAR_0206396</name>
</gene>
<sequence>MEGGDEAIYFKPASDVQEEIRESRDAETPFSLETKNSRKNALLELRVRVGNAILGKSILGGEKNGNQSEKTQENLRDLSLWGVPLLPSKGHAATDVILMKFLKARDFKAVEAFKMLQKTLKWRRRLQIDQIIDEDFGHDLENAGYICSRGKNGHPVCYVAHRISKWKNLCKKKSFVKVDKREMFLKWNIKFMEKCIQHIDFRPGGANSVIRIVDLNHAPANAMKELHFFFRRISILFRENYPGIIFRHVFINVPLWILAYHTLQLKHLSLKARNKFIFVKPYKVTKTLLKSIAPESLPVEYGGLKREVDDDFSVHDKAIQLKVRPNATISIHIPVDKAGITVFWDITVVGYEVHYTEEFIPDDECSYRILVQKEQKMKRSVRNSFHIREPGQIVLDVENPTFKKKKIFYRYIMKPTATNLTL</sequence>
<dbReference type="SMART" id="SM01100">
    <property type="entry name" value="CRAL_TRIO_N"/>
    <property type="match status" value="1"/>
</dbReference>
<dbReference type="SMART" id="SM00516">
    <property type="entry name" value="SEC14"/>
    <property type="match status" value="1"/>
</dbReference>
<protein>
    <recommendedName>
        <fullName evidence="4">CRAL-TRIO domain-containing protein</fullName>
    </recommendedName>
</protein>
<dbReference type="InterPro" id="IPR001251">
    <property type="entry name" value="CRAL-TRIO_dom"/>
</dbReference>
<dbReference type="InterPro" id="IPR044834">
    <property type="entry name" value="PATL"/>
</dbReference>
<evidence type="ECO:0000256" key="3">
    <source>
        <dbReference type="ARBA" id="ARBA00023136"/>
    </source>
</evidence>
<dbReference type="InterPro" id="IPR056794">
    <property type="entry name" value="PATL1-6_C_GOLD"/>
</dbReference>
<dbReference type="Pfam" id="PF25099">
    <property type="entry name" value="GOLD_PATL1_C"/>
    <property type="match status" value="1"/>
</dbReference>
<dbReference type="Pfam" id="PF03765">
    <property type="entry name" value="CRAL_TRIO_N"/>
    <property type="match status" value="1"/>
</dbReference>
<organism evidence="5 6">
    <name type="scientific">Daucus carota subsp. sativus</name>
    <name type="common">Carrot</name>
    <dbReference type="NCBI Taxonomy" id="79200"/>
    <lineage>
        <taxon>Eukaryota</taxon>
        <taxon>Viridiplantae</taxon>
        <taxon>Streptophyta</taxon>
        <taxon>Embryophyta</taxon>
        <taxon>Tracheophyta</taxon>
        <taxon>Spermatophyta</taxon>
        <taxon>Magnoliopsida</taxon>
        <taxon>eudicotyledons</taxon>
        <taxon>Gunneridae</taxon>
        <taxon>Pentapetalae</taxon>
        <taxon>asterids</taxon>
        <taxon>campanulids</taxon>
        <taxon>Apiales</taxon>
        <taxon>Apiaceae</taxon>
        <taxon>Apioideae</taxon>
        <taxon>Scandiceae</taxon>
        <taxon>Daucinae</taxon>
        <taxon>Daucus</taxon>
        <taxon>Daucus sect. Daucus</taxon>
    </lineage>
</organism>
<dbReference type="GO" id="GO:0008289">
    <property type="term" value="F:lipid binding"/>
    <property type="evidence" value="ECO:0007669"/>
    <property type="project" value="InterPro"/>
</dbReference>
<dbReference type="PANTHER" id="PTHR45932">
    <property type="entry name" value="PATELLIN-1"/>
    <property type="match status" value="1"/>
</dbReference>
<keyword evidence="6" id="KW-1185">Reference proteome</keyword>
<dbReference type="InterPro" id="IPR011074">
    <property type="entry name" value="CRAL/TRIO_N_dom"/>
</dbReference>
<dbReference type="InterPro" id="IPR036865">
    <property type="entry name" value="CRAL-TRIO_dom_sf"/>
</dbReference>
<dbReference type="KEGG" id="dcr:108209098"/>
<dbReference type="SUPFAM" id="SSF52087">
    <property type="entry name" value="CRAL/TRIO domain"/>
    <property type="match status" value="1"/>
</dbReference>
<evidence type="ECO:0000256" key="2">
    <source>
        <dbReference type="ARBA" id="ARBA00022448"/>
    </source>
</evidence>
<dbReference type="EMBL" id="CP093344">
    <property type="protein sequence ID" value="WOG87173.1"/>
    <property type="molecule type" value="Genomic_DNA"/>
</dbReference>
<reference evidence="5" key="1">
    <citation type="journal article" date="2016" name="Nat. Genet.">
        <title>A high-quality carrot genome assembly provides new insights into carotenoid accumulation and asterid genome evolution.</title>
        <authorList>
            <person name="Iorizzo M."/>
            <person name="Ellison S."/>
            <person name="Senalik D."/>
            <person name="Zeng P."/>
            <person name="Satapoomin P."/>
            <person name="Huang J."/>
            <person name="Bowman M."/>
            <person name="Iovene M."/>
            <person name="Sanseverino W."/>
            <person name="Cavagnaro P."/>
            <person name="Yildiz M."/>
            <person name="Macko-Podgorni A."/>
            <person name="Moranska E."/>
            <person name="Grzebelus E."/>
            <person name="Grzebelus D."/>
            <person name="Ashrafi H."/>
            <person name="Zheng Z."/>
            <person name="Cheng S."/>
            <person name="Spooner D."/>
            <person name="Van Deynze A."/>
            <person name="Simon P."/>
        </authorList>
    </citation>
    <scope>NUCLEOTIDE SEQUENCE</scope>
    <source>
        <tissue evidence="5">Leaf</tissue>
    </source>
</reference>
<name>A0AAF0WFH0_DAUCS</name>
<dbReference type="CDD" id="cd00170">
    <property type="entry name" value="SEC14"/>
    <property type="match status" value="1"/>
</dbReference>
<dbReference type="PROSITE" id="PS50191">
    <property type="entry name" value="CRAL_TRIO"/>
    <property type="match status" value="1"/>
</dbReference>
<proteinExistence type="predicted"/>
<dbReference type="Proteomes" id="UP000077755">
    <property type="component" value="Chromosome 2"/>
</dbReference>
<dbReference type="PANTHER" id="PTHR45932:SF3">
    <property type="entry name" value="PATELLIN-4-LIKE"/>
    <property type="match status" value="1"/>
</dbReference>
<dbReference type="Pfam" id="PF00650">
    <property type="entry name" value="CRAL_TRIO"/>
    <property type="match status" value="1"/>
</dbReference>
<evidence type="ECO:0000313" key="5">
    <source>
        <dbReference type="EMBL" id="WOG87173.1"/>
    </source>
</evidence>
<dbReference type="GO" id="GO:0016020">
    <property type="term" value="C:membrane"/>
    <property type="evidence" value="ECO:0007669"/>
    <property type="project" value="UniProtKB-SubCell"/>
</dbReference>
<accession>A0AAF0WFH0</accession>
<keyword evidence="3" id="KW-0472">Membrane</keyword>
<dbReference type="Gene3D" id="3.40.525.10">
    <property type="entry name" value="CRAL-TRIO lipid binding domain"/>
    <property type="match status" value="1"/>
</dbReference>
<evidence type="ECO:0000256" key="1">
    <source>
        <dbReference type="ARBA" id="ARBA00004370"/>
    </source>
</evidence>
<dbReference type="SUPFAM" id="SSF46938">
    <property type="entry name" value="CRAL/TRIO N-terminal domain"/>
    <property type="match status" value="1"/>
</dbReference>
<dbReference type="InterPro" id="IPR036273">
    <property type="entry name" value="CRAL/TRIO_N_dom_sf"/>
</dbReference>
<keyword evidence="2" id="KW-0813">Transport</keyword>
<comment type="subcellular location">
    <subcellularLocation>
        <location evidence="1">Membrane</location>
    </subcellularLocation>
</comment>
<feature type="domain" description="CRAL-TRIO" evidence="4">
    <location>
        <begin position="133"/>
        <end position="309"/>
    </location>
</feature>
<dbReference type="AlphaFoldDB" id="A0AAF0WFH0"/>
<evidence type="ECO:0000259" key="4">
    <source>
        <dbReference type="PROSITE" id="PS50191"/>
    </source>
</evidence>